<dbReference type="EMBL" id="SLWS01000002">
    <property type="protein sequence ID" value="TCO62774.1"/>
    <property type="molecule type" value="Genomic_DNA"/>
</dbReference>
<feature type="compositionally biased region" description="Polar residues" evidence="1">
    <location>
        <begin position="1"/>
        <end position="15"/>
    </location>
</feature>
<feature type="region of interest" description="Disordered" evidence="1">
    <location>
        <begin position="1"/>
        <end position="22"/>
    </location>
</feature>
<evidence type="ECO:0000256" key="1">
    <source>
        <dbReference type="SAM" id="MobiDB-lite"/>
    </source>
</evidence>
<comment type="caution">
    <text evidence="2">The sequence shown here is derived from an EMBL/GenBank/DDBJ whole genome shotgun (WGS) entry which is preliminary data.</text>
</comment>
<dbReference type="InterPro" id="IPR054202">
    <property type="entry name" value="DUF6907"/>
</dbReference>
<dbReference type="OrthoDB" id="5082479at2"/>
<gene>
    <name evidence="2" type="ORF">EV192_102913</name>
</gene>
<keyword evidence="3" id="KW-1185">Reference proteome</keyword>
<name>A0A4R2JT21_9PSEU</name>
<evidence type="ECO:0000313" key="3">
    <source>
        <dbReference type="Proteomes" id="UP000295680"/>
    </source>
</evidence>
<dbReference type="Proteomes" id="UP000295680">
    <property type="component" value="Unassembled WGS sequence"/>
</dbReference>
<dbReference type="Pfam" id="PF21848">
    <property type="entry name" value="DUF6907"/>
    <property type="match status" value="1"/>
</dbReference>
<proteinExistence type="predicted"/>
<evidence type="ECO:0000313" key="2">
    <source>
        <dbReference type="EMBL" id="TCO62774.1"/>
    </source>
</evidence>
<dbReference type="RefSeq" id="WP_132114789.1">
    <property type="nucleotide sequence ID" value="NZ_SLWS01000002.1"/>
</dbReference>
<dbReference type="AlphaFoldDB" id="A0A4R2JT21"/>
<organism evidence="2 3">
    <name type="scientific">Actinocrispum wychmicini</name>
    <dbReference type="NCBI Taxonomy" id="1213861"/>
    <lineage>
        <taxon>Bacteria</taxon>
        <taxon>Bacillati</taxon>
        <taxon>Actinomycetota</taxon>
        <taxon>Actinomycetes</taxon>
        <taxon>Pseudonocardiales</taxon>
        <taxon>Pseudonocardiaceae</taxon>
        <taxon>Actinocrispum</taxon>
    </lineage>
</organism>
<accession>A0A4R2JT21</accession>
<reference evidence="2 3" key="1">
    <citation type="submission" date="2019-03" db="EMBL/GenBank/DDBJ databases">
        <title>Genomic Encyclopedia of Type Strains, Phase IV (KMG-IV): sequencing the most valuable type-strain genomes for metagenomic binning, comparative biology and taxonomic classification.</title>
        <authorList>
            <person name="Goeker M."/>
        </authorList>
    </citation>
    <scope>NUCLEOTIDE SEQUENCE [LARGE SCALE GENOMIC DNA]</scope>
    <source>
        <strain evidence="2 3">DSM 45934</strain>
    </source>
</reference>
<sequence length="153" mass="16842">MSYTAASAQIDNTSDSADEDDLPYYLAGPCPPWCDRAHEDTVDDAERLHMSTGLMWEVMLVTEDPVKSDSEPHTLSDYFPPELAVYMDQHVREVSPRIAIDGLPAGRTQLHLLPAEARTVGEALIHLAEVAEGRRTFVDSRGGQKTSDNCVKG</sequence>
<protein>
    <submittedName>
        <fullName evidence="2">Uncharacterized protein</fullName>
    </submittedName>
</protein>